<reference evidence="2" key="1">
    <citation type="journal article" date="2023" name="Microbiol Resour">
        <title>Genome Sequences of Rhodoplanes serenus and Two Thermotolerant Strains, Rhodoplanes tepidamans and 'Rhodoplanes cryptolactis,' Further Refine the Genus.</title>
        <authorList>
            <person name="Rayyan A.A."/>
            <person name="Kyndt J.A."/>
        </authorList>
    </citation>
    <scope>NUCLEOTIDE SEQUENCE</scope>
    <source>
        <strain evidence="2">DSM 9987</strain>
    </source>
</reference>
<evidence type="ECO:0000256" key="1">
    <source>
        <dbReference type="SAM" id="Coils"/>
    </source>
</evidence>
<reference evidence="2" key="2">
    <citation type="submission" date="2023-02" db="EMBL/GenBank/DDBJ databases">
        <authorList>
            <person name="Rayyan A."/>
            <person name="Meyer T."/>
            <person name="Kyndt J.A."/>
        </authorList>
    </citation>
    <scope>NUCLEOTIDE SEQUENCE</scope>
    <source>
        <strain evidence="2">DSM 9987</strain>
    </source>
</reference>
<keyword evidence="3" id="KW-1185">Reference proteome</keyword>
<protein>
    <recommendedName>
        <fullName evidence="4">Phage tail protein</fullName>
    </recommendedName>
</protein>
<evidence type="ECO:0008006" key="4">
    <source>
        <dbReference type="Google" id="ProtNLM"/>
    </source>
</evidence>
<organism evidence="2 3">
    <name type="scientific">Rhodoplanes tepidamans</name>
    <name type="common">Rhodoplanes cryptolactis</name>
    <dbReference type="NCBI Taxonomy" id="200616"/>
    <lineage>
        <taxon>Bacteria</taxon>
        <taxon>Pseudomonadati</taxon>
        <taxon>Pseudomonadota</taxon>
        <taxon>Alphaproteobacteria</taxon>
        <taxon>Hyphomicrobiales</taxon>
        <taxon>Nitrobacteraceae</taxon>
        <taxon>Rhodoplanes</taxon>
    </lineage>
</organism>
<name>A0ABT5JEN1_RHOTP</name>
<keyword evidence="1" id="KW-0175">Coiled coil</keyword>
<evidence type="ECO:0000313" key="2">
    <source>
        <dbReference type="EMBL" id="MDC7787958.1"/>
    </source>
</evidence>
<evidence type="ECO:0000313" key="3">
    <source>
        <dbReference type="Proteomes" id="UP001165652"/>
    </source>
</evidence>
<gene>
    <name evidence="2" type="ORF">PQJ73_19900</name>
</gene>
<accession>A0ABT5JEN1</accession>
<comment type="caution">
    <text evidence="2">The sequence shown here is derived from an EMBL/GenBank/DDBJ whole genome shotgun (WGS) entry which is preliminary data.</text>
</comment>
<dbReference type="EMBL" id="JAQQLI010000035">
    <property type="protein sequence ID" value="MDC7787958.1"/>
    <property type="molecule type" value="Genomic_DNA"/>
</dbReference>
<sequence length="133" mass="14432">MQVIVNVADRTVVVDGLPLRIEESAWPPTDATQIQWHGPDLVGAVAGGSAPGTFRDPRTVKPWLDAWQAEIGRRLDASHEAEATDLTRYEDWQEAEEARLAAEREAEAAQEARLEAFRAEQAAIAAAAEATAS</sequence>
<feature type="coiled-coil region" evidence="1">
    <location>
        <begin position="92"/>
        <end position="120"/>
    </location>
</feature>
<dbReference type="Proteomes" id="UP001165652">
    <property type="component" value="Unassembled WGS sequence"/>
</dbReference>
<dbReference type="RefSeq" id="WP_272778794.1">
    <property type="nucleotide sequence ID" value="NZ_JAQQLI010000035.1"/>
</dbReference>
<proteinExistence type="predicted"/>